<dbReference type="Gene3D" id="1.10.1200.10">
    <property type="entry name" value="ACP-like"/>
    <property type="match status" value="1"/>
</dbReference>
<evidence type="ECO:0000259" key="1">
    <source>
        <dbReference type="PROSITE" id="PS50075"/>
    </source>
</evidence>
<dbReference type="PROSITE" id="PS50075">
    <property type="entry name" value="CARRIER"/>
    <property type="match status" value="1"/>
</dbReference>
<dbReference type="InterPro" id="IPR013022">
    <property type="entry name" value="Xyl_isomerase-like_TIM-brl"/>
</dbReference>
<name>A0ABV1KES6_9PSEU</name>
<dbReference type="InterPro" id="IPR036736">
    <property type="entry name" value="ACP-like_sf"/>
</dbReference>
<organism evidence="2 3">
    <name type="scientific">Pseudonocardia nematodicida</name>
    <dbReference type="NCBI Taxonomy" id="1206997"/>
    <lineage>
        <taxon>Bacteria</taxon>
        <taxon>Bacillati</taxon>
        <taxon>Actinomycetota</taxon>
        <taxon>Actinomycetes</taxon>
        <taxon>Pseudonocardiales</taxon>
        <taxon>Pseudonocardiaceae</taxon>
        <taxon>Pseudonocardia</taxon>
    </lineage>
</organism>
<comment type="caution">
    <text evidence="2">The sequence shown here is derived from an EMBL/GenBank/DDBJ whole genome shotgun (WGS) entry which is preliminary data.</text>
</comment>
<dbReference type="Proteomes" id="UP001494902">
    <property type="component" value="Unassembled WGS sequence"/>
</dbReference>
<dbReference type="RefSeq" id="WP_349300040.1">
    <property type="nucleotide sequence ID" value="NZ_JBEDNQ010000009.1"/>
</dbReference>
<gene>
    <name evidence="2" type="ORF">WIS52_21095</name>
</gene>
<evidence type="ECO:0000313" key="2">
    <source>
        <dbReference type="EMBL" id="MEQ3552970.1"/>
    </source>
</evidence>
<dbReference type="PANTHER" id="PTHR12110:SF21">
    <property type="entry name" value="XYLOSE ISOMERASE-LIKE TIM BARREL DOMAIN-CONTAINING PROTEIN"/>
    <property type="match status" value="1"/>
</dbReference>
<dbReference type="InterPro" id="IPR050312">
    <property type="entry name" value="IolE/XylAMocC-like"/>
</dbReference>
<dbReference type="Pfam" id="PF01261">
    <property type="entry name" value="AP_endonuc_2"/>
    <property type="match status" value="1"/>
</dbReference>
<dbReference type="InterPro" id="IPR009081">
    <property type="entry name" value="PP-bd_ACP"/>
</dbReference>
<proteinExistence type="predicted"/>
<dbReference type="SUPFAM" id="SSF51658">
    <property type="entry name" value="Xylose isomerase-like"/>
    <property type="match status" value="1"/>
</dbReference>
<dbReference type="InterPro" id="IPR036237">
    <property type="entry name" value="Xyl_isomerase-like_sf"/>
</dbReference>
<reference evidence="2 3" key="1">
    <citation type="submission" date="2024-03" db="EMBL/GenBank/DDBJ databases">
        <title>Draft genome sequence of Pseudonocardia nematodicida JCM 31783.</title>
        <authorList>
            <person name="Butdee W."/>
            <person name="Duangmal K."/>
        </authorList>
    </citation>
    <scope>NUCLEOTIDE SEQUENCE [LARGE SCALE GENOMIC DNA]</scope>
    <source>
        <strain evidence="2 3">JCM 31783</strain>
    </source>
</reference>
<protein>
    <submittedName>
        <fullName evidence="2">TIM barrel protein</fullName>
    </submittedName>
</protein>
<dbReference type="SUPFAM" id="SSF47336">
    <property type="entry name" value="ACP-like"/>
    <property type="match status" value="1"/>
</dbReference>
<feature type="domain" description="Carrier" evidence="1">
    <location>
        <begin position="1"/>
        <end position="76"/>
    </location>
</feature>
<dbReference type="EMBL" id="JBEDNQ010000009">
    <property type="protein sequence ID" value="MEQ3552970.1"/>
    <property type="molecule type" value="Genomic_DNA"/>
</dbReference>
<dbReference type="Gene3D" id="3.20.20.150">
    <property type="entry name" value="Divalent-metal-dependent TIM barrel enzymes"/>
    <property type="match status" value="1"/>
</dbReference>
<evidence type="ECO:0000313" key="3">
    <source>
        <dbReference type="Proteomes" id="UP001494902"/>
    </source>
</evidence>
<dbReference type="PANTHER" id="PTHR12110">
    <property type="entry name" value="HYDROXYPYRUVATE ISOMERASE"/>
    <property type="match status" value="1"/>
</dbReference>
<accession>A0ABV1KES6</accession>
<sequence>MSLTAEQLAADVAEVLFLEPAELDHRLDLREQGMDSVRTMELVDRWRRAGVPGISYIALAEDRRLERWIEVVRELQPGADPAATDLRIRTCIATVSLGGALTDKLDAVAAAGFDAVELLDADLADSGLSAAEVAARCADLGVTIDHYQPFRRAEGVSAAEFDRVLDRFRGELDVMAGLGTTSILVVSNTDDDADPDRDRSAAQLRTLAETAAERGMTVTYEALAWGTRIGRFAEAWDVVRRADHPGLSVTVDTFHLISRGEGADALDGIPAEKIGLAQVADAPMLSTGLEQTDLKQWSRNHRCLPGEGEFDLHTPLRALLATGYRGPLSLEIFNPELRAQPPREVAARGAAALTGLMDDLAAVAEPV</sequence>
<keyword evidence="3" id="KW-1185">Reference proteome</keyword>